<dbReference type="EMBL" id="BMEQ01000001">
    <property type="protein sequence ID" value="GGG43563.1"/>
    <property type="molecule type" value="Genomic_DNA"/>
</dbReference>
<name>A0A917GFP7_9MICC</name>
<reference evidence="2" key="1">
    <citation type="journal article" date="2014" name="Int. J. Syst. Evol. Microbiol.">
        <title>Complete genome sequence of Corynebacterium casei LMG S-19264T (=DSM 44701T), isolated from a smear-ripened cheese.</title>
        <authorList>
            <consortium name="US DOE Joint Genome Institute (JGI-PGF)"/>
            <person name="Walter F."/>
            <person name="Albersmeier A."/>
            <person name="Kalinowski J."/>
            <person name="Ruckert C."/>
        </authorList>
    </citation>
    <scope>NUCLEOTIDE SEQUENCE</scope>
    <source>
        <strain evidence="2">CGMCC 1.12187</strain>
    </source>
</reference>
<evidence type="ECO:0008006" key="4">
    <source>
        <dbReference type="Google" id="ProtNLM"/>
    </source>
</evidence>
<evidence type="ECO:0000256" key="1">
    <source>
        <dbReference type="SAM" id="MobiDB-lite"/>
    </source>
</evidence>
<gene>
    <name evidence="2" type="ORF">GCM10011374_02400</name>
</gene>
<accession>A0A917GFP7</accession>
<dbReference type="Proteomes" id="UP000638848">
    <property type="component" value="Unassembled WGS sequence"/>
</dbReference>
<evidence type="ECO:0000313" key="3">
    <source>
        <dbReference type="Proteomes" id="UP000638848"/>
    </source>
</evidence>
<sequence>MTAHLSATTPSPGPEPAPLGTSHRAPTAVDAVAERWFRRTMELDPAQATVHGFPGHETEYRDFGPEGQDAYADAAAGALAELARTEPADDVDRVTAHAMRERLGLELRLHDEGLSGWAVNNISSPVQEIRGVFDDLPQETPEQWAHIAGRLRNVPAAVDSYLRALLDARARGRTASVVQLHNAARLCTGYASRTGSFAQLVRDPRVPAGLHQEIADGADGARRAYLRLAAALREEIAPGARETDAVGEDEYRLRLQESLGAVLDPREVYAWGVEHLREIVAEQEQLARRIAPGATVKGAMAALDADPARRLHGTDALRAWMQDLSDAAVEALADTHFEMTGPMRRLECRIAPTRDGGIYYSMPSADFSRPGRMWWSVPEGTESFATWEETTTVYHEGVPGHHLQFSTALANSGELNLWRRAGLWVPGHGEGWALYAERLMDELGFLEDSGDRMGMLDAQRLRAARVVFDVGFHCGLPVPAELGDALGGARPGAVWSPEDGWLFLRENIAMNDATLRFEWMRYMGWPGQAPSYKVGQRLWEQIRDEARAAAGPAFRLKDFHTQALRLGSLGLDTLEYALSL</sequence>
<feature type="compositionally biased region" description="Polar residues" evidence="1">
    <location>
        <begin position="1"/>
        <end position="10"/>
    </location>
</feature>
<reference evidence="2" key="2">
    <citation type="submission" date="2020-09" db="EMBL/GenBank/DDBJ databases">
        <authorList>
            <person name="Sun Q."/>
            <person name="Zhou Y."/>
        </authorList>
    </citation>
    <scope>NUCLEOTIDE SEQUENCE</scope>
    <source>
        <strain evidence="2">CGMCC 1.12187</strain>
    </source>
</reference>
<proteinExistence type="predicted"/>
<dbReference type="Pfam" id="PF05960">
    <property type="entry name" value="DUF885"/>
    <property type="match status" value="1"/>
</dbReference>
<feature type="region of interest" description="Disordered" evidence="1">
    <location>
        <begin position="1"/>
        <end position="26"/>
    </location>
</feature>
<organism evidence="2 3">
    <name type="scientific">Kocuria dechangensis</name>
    <dbReference type="NCBI Taxonomy" id="1176249"/>
    <lineage>
        <taxon>Bacteria</taxon>
        <taxon>Bacillati</taxon>
        <taxon>Actinomycetota</taxon>
        <taxon>Actinomycetes</taxon>
        <taxon>Micrococcales</taxon>
        <taxon>Micrococcaceae</taxon>
        <taxon>Kocuria</taxon>
    </lineage>
</organism>
<dbReference type="PANTHER" id="PTHR33361:SF2">
    <property type="entry name" value="DUF885 DOMAIN-CONTAINING PROTEIN"/>
    <property type="match status" value="1"/>
</dbReference>
<evidence type="ECO:0000313" key="2">
    <source>
        <dbReference type="EMBL" id="GGG43563.1"/>
    </source>
</evidence>
<keyword evidence="3" id="KW-1185">Reference proteome</keyword>
<protein>
    <recommendedName>
        <fullName evidence="4">DUF885 domain-containing protein</fullName>
    </recommendedName>
</protein>
<dbReference type="AlphaFoldDB" id="A0A917GFP7"/>
<dbReference type="PANTHER" id="PTHR33361">
    <property type="entry name" value="GLR0591 PROTEIN"/>
    <property type="match status" value="1"/>
</dbReference>
<comment type="caution">
    <text evidence="2">The sequence shown here is derived from an EMBL/GenBank/DDBJ whole genome shotgun (WGS) entry which is preliminary data.</text>
</comment>
<dbReference type="InterPro" id="IPR010281">
    <property type="entry name" value="DUF885"/>
</dbReference>
<dbReference type="RefSeq" id="WP_188534000.1">
    <property type="nucleotide sequence ID" value="NZ_BMEQ01000001.1"/>
</dbReference>